<sequence>MESYSYAKLLTNISLCSNMLPYFGYTDKCFKFMRGLCKETKQLWDKNELAMLRTILKHNKRKIMLSKVETYDHETFIQLLKYFHLKIDDLGEAHCSELLKILDTIERDRRDIELEHVSLECQFSSSSIGPKPSQLLERLIELNILKNEIIVIPSMLENLSGEKDISKHICLKLNSDCQPSSLSSKTKKITSMSYEHLGFEDSIHESFQKVISSYSPLTSLSLELYTDMEEDSDHFDTLFKSILDPLVSEDTSISVLKKEQSLEPCRKFTLNPYSKMRGFTIGSKEMLVYMKDRHTKKIICYKLHNIKFHYNSNCWSSEFYRLSSSVVGIKSIKNFSFENIEETTPDRRYRDLIMFFLQERTDEYQWIFFHCWDSKSQNPLSAGFDYLYIRDKFEGYQDLFELNVKILKIAEKVSIAPRENDDFMSQPLSATSQLCYILYQCNGNEKSKDIKDIKMKPVSIFIDWLYIDRRDFHSICNLVRNLPDTIYDATISFGDLDLNAEFIRTLRGRNSLDRILLDKRLAFNKDIMKELPMVAFCHTDLKDIFED</sequence>
<protein>
    <submittedName>
        <fullName evidence="1">Uncharacterized protein</fullName>
    </submittedName>
</protein>
<proteinExistence type="predicted"/>
<evidence type="ECO:0000313" key="2">
    <source>
        <dbReference type="Proteomes" id="UP001295684"/>
    </source>
</evidence>
<comment type="caution">
    <text evidence="1">The sequence shown here is derived from an EMBL/GenBank/DDBJ whole genome shotgun (WGS) entry which is preliminary data.</text>
</comment>
<reference evidence="1" key="1">
    <citation type="submission" date="2023-07" db="EMBL/GenBank/DDBJ databases">
        <authorList>
            <consortium name="AG Swart"/>
            <person name="Singh M."/>
            <person name="Singh A."/>
            <person name="Seah K."/>
            <person name="Emmerich C."/>
        </authorList>
    </citation>
    <scope>NUCLEOTIDE SEQUENCE</scope>
    <source>
        <strain evidence="1">DP1</strain>
    </source>
</reference>
<dbReference type="EMBL" id="CAMPGE010005759">
    <property type="protein sequence ID" value="CAI2364599.1"/>
    <property type="molecule type" value="Genomic_DNA"/>
</dbReference>
<organism evidence="1 2">
    <name type="scientific">Euplotes crassus</name>
    <dbReference type="NCBI Taxonomy" id="5936"/>
    <lineage>
        <taxon>Eukaryota</taxon>
        <taxon>Sar</taxon>
        <taxon>Alveolata</taxon>
        <taxon>Ciliophora</taxon>
        <taxon>Intramacronucleata</taxon>
        <taxon>Spirotrichea</taxon>
        <taxon>Hypotrichia</taxon>
        <taxon>Euplotida</taxon>
        <taxon>Euplotidae</taxon>
        <taxon>Moneuplotes</taxon>
    </lineage>
</organism>
<name>A0AAD1UD39_EUPCR</name>
<gene>
    <name evidence="1" type="ORF">ECRASSUSDP1_LOCUS5944</name>
</gene>
<keyword evidence="2" id="KW-1185">Reference proteome</keyword>
<accession>A0AAD1UD39</accession>
<dbReference type="Proteomes" id="UP001295684">
    <property type="component" value="Unassembled WGS sequence"/>
</dbReference>
<evidence type="ECO:0000313" key="1">
    <source>
        <dbReference type="EMBL" id="CAI2364599.1"/>
    </source>
</evidence>
<dbReference type="AlphaFoldDB" id="A0AAD1UD39"/>